<name>A0A4D9DSD0_9SAUR</name>
<dbReference type="AlphaFoldDB" id="A0A4D9DSD0"/>
<accession>A0A4D9DSD0</accession>
<gene>
    <name evidence="1" type="ORF">DR999_PMT17393</name>
</gene>
<organism evidence="1 2">
    <name type="scientific">Platysternon megacephalum</name>
    <name type="common">big-headed turtle</name>
    <dbReference type="NCBI Taxonomy" id="55544"/>
    <lineage>
        <taxon>Eukaryota</taxon>
        <taxon>Metazoa</taxon>
        <taxon>Chordata</taxon>
        <taxon>Craniata</taxon>
        <taxon>Vertebrata</taxon>
        <taxon>Euteleostomi</taxon>
        <taxon>Archelosauria</taxon>
        <taxon>Testudinata</taxon>
        <taxon>Testudines</taxon>
        <taxon>Cryptodira</taxon>
        <taxon>Durocryptodira</taxon>
        <taxon>Testudinoidea</taxon>
        <taxon>Platysternidae</taxon>
        <taxon>Platysternon</taxon>
    </lineage>
</organism>
<keyword evidence="2" id="KW-1185">Reference proteome</keyword>
<sequence>MRHLETPDITSLSPRSAPKSLNRLHSLPVLCSAIGDDHSDPVPHCTAKLTNLVTFTECREETGLFSTCLDWTNPARQHLAAPMHRDPYCFINLLTTHFKALHQPSKPGSVQSRWPSYLPRAVAGSVTSLTCYLSALVTPVDTQAGHSGLVAHPLALDQAFPTHA</sequence>
<protein>
    <submittedName>
        <fullName evidence="1">Uncharacterized protein</fullName>
    </submittedName>
</protein>
<dbReference type="EMBL" id="QXTE01000269">
    <property type="protein sequence ID" value="TFK00471.1"/>
    <property type="molecule type" value="Genomic_DNA"/>
</dbReference>
<evidence type="ECO:0000313" key="2">
    <source>
        <dbReference type="Proteomes" id="UP000297703"/>
    </source>
</evidence>
<proteinExistence type="predicted"/>
<dbReference type="Proteomes" id="UP000297703">
    <property type="component" value="Unassembled WGS sequence"/>
</dbReference>
<reference evidence="1 2" key="1">
    <citation type="submission" date="2019-04" db="EMBL/GenBank/DDBJ databases">
        <title>Draft genome of the big-headed turtle Platysternon megacephalum.</title>
        <authorList>
            <person name="Gong S."/>
        </authorList>
    </citation>
    <scope>NUCLEOTIDE SEQUENCE [LARGE SCALE GENOMIC DNA]</scope>
    <source>
        <strain evidence="1">DO16091913</strain>
        <tissue evidence="1">Muscle</tissue>
    </source>
</reference>
<evidence type="ECO:0000313" key="1">
    <source>
        <dbReference type="EMBL" id="TFK00471.1"/>
    </source>
</evidence>
<reference evidence="1 2" key="2">
    <citation type="submission" date="2019-04" db="EMBL/GenBank/DDBJ databases">
        <title>The genome sequence of big-headed turtle.</title>
        <authorList>
            <person name="Gong S."/>
        </authorList>
    </citation>
    <scope>NUCLEOTIDE SEQUENCE [LARGE SCALE GENOMIC DNA]</scope>
    <source>
        <strain evidence="1">DO16091913</strain>
        <tissue evidence="1">Muscle</tissue>
    </source>
</reference>
<comment type="caution">
    <text evidence="1">The sequence shown here is derived from an EMBL/GenBank/DDBJ whole genome shotgun (WGS) entry which is preliminary data.</text>
</comment>